<dbReference type="HOGENOM" id="CLU_318210_0_0_1"/>
<evidence type="ECO:0000256" key="1">
    <source>
        <dbReference type="SAM" id="Coils"/>
    </source>
</evidence>
<feature type="region of interest" description="Disordered" evidence="2">
    <location>
        <begin position="794"/>
        <end position="815"/>
    </location>
</feature>
<evidence type="ECO:0000256" key="3">
    <source>
        <dbReference type="SAM" id="Phobius"/>
    </source>
</evidence>
<evidence type="ECO:0000313" key="5">
    <source>
        <dbReference type="Proteomes" id="UP000009168"/>
    </source>
</evidence>
<proteinExistence type="predicted"/>
<dbReference type="RefSeq" id="XP_001012505.2">
    <property type="nucleotide sequence ID" value="XM_001012505.2"/>
</dbReference>
<feature type="coiled-coil region" evidence="1">
    <location>
        <begin position="189"/>
        <end position="223"/>
    </location>
</feature>
<keyword evidence="3" id="KW-0812">Transmembrane</keyword>
<reference evidence="5" key="1">
    <citation type="journal article" date="2006" name="PLoS Biol.">
        <title>Macronuclear genome sequence of the ciliate Tetrahymena thermophila, a model eukaryote.</title>
        <authorList>
            <person name="Eisen J.A."/>
            <person name="Coyne R.S."/>
            <person name="Wu M."/>
            <person name="Wu D."/>
            <person name="Thiagarajan M."/>
            <person name="Wortman J.R."/>
            <person name="Badger J.H."/>
            <person name="Ren Q."/>
            <person name="Amedeo P."/>
            <person name="Jones K.M."/>
            <person name="Tallon L.J."/>
            <person name="Delcher A.L."/>
            <person name="Salzberg S.L."/>
            <person name="Silva J.C."/>
            <person name="Haas B.J."/>
            <person name="Majoros W.H."/>
            <person name="Farzad M."/>
            <person name="Carlton J.M."/>
            <person name="Smith R.K. Jr."/>
            <person name="Garg J."/>
            <person name="Pearlman R.E."/>
            <person name="Karrer K.M."/>
            <person name="Sun L."/>
            <person name="Manning G."/>
            <person name="Elde N.C."/>
            <person name="Turkewitz A.P."/>
            <person name="Asai D.J."/>
            <person name="Wilkes D.E."/>
            <person name="Wang Y."/>
            <person name="Cai H."/>
            <person name="Collins K."/>
            <person name="Stewart B.A."/>
            <person name="Lee S.R."/>
            <person name="Wilamowska K."/>
            <person name="Weinberg Z."/>
            <person name="Ruzzo W.L."/>
            <person name="Wloga D."/>
            <person name="Gaertig J."/>
            <person name="Frankel J."/>
            <person name="Tsao C.-C."/>
            <person name="Gorovsky M.A."/>
            <person name="Keeling P.J."/>
            <person name="Waller R.F."/>
            <person name="Patron N.J."/>
            <person name="Cherry J.M."/>
            <person name="Stover N.A."/>
            <person name="Krieger C.J."/>
            <person name="del Toro C."/>
            <person name="Ryder H.F."/>
            <person name="Williamson S.C."/>
            <person name="Barbeau R.A."/>
            <person name="Hamilton E.P."/>
            <person name="Orias E."/>
        </authorList>
    </citation>
    <scope>NUCLEOTIDE SEQUENCE [LARGE SCALE GENOMIC DNA]</scope>
    <source>
        <strain evidence="5">SB210</strain>
    </source>
</reference>
<dbReference type="Gene3D" id="1.10.287.1490">
    <property type="match status" value="1"/>
</dbReference>
<organism evidence="4 5">
    <name type="scientific">Tetrahymena thermophila (strain SB210)</name>
    <dbReference type="NCBI Taxonomy" id="312017"/>
    <lineage>
        <taxon>Eukaryota</taxon>
        <taxon>Sar</taxon>
        <taxon>Alveolata</taxon>
        <taxon>Ciliophora</taxon>
        <taxon>Intramacronucleata</taxon>
        <taxon>Oligohymenophorea</taxon>
        <taxon>Hymenostomatida</taxon>
        <taxon>Tetrahymenina</taxon>
        <taxon>Tetrahymenidae</taxon>
        <taxon>Tetrahymena</taxon>
    </lineage>
</organism>
<feature type="coiled-coil region" evidence="1">
    <location>
        <begin position="450"/>
        <end position="541"/>
    </location>
</feature>
<feature type="transmembrane region" description="Helical" evidence="3">
    <location>
        <begin position="930"/>
        <end position="951"/>
    </location>
</feature>
<feature type="compositionally biased region" description="Polar residues" evidence="2">
    <location>
        <begin position="1"/>
        <end position="14"/>
    </location>
</feature>
<dbReference type="InParanoid" id="Q235M0"/>
<protein>
    <recommendedName>
        <fullName evidence="6">Transmembrane protein</fullName>
    </recommendedName>
</protein>
<feature type="region of interest" description="Disordered" evidence="2">
    <location>
        <begin position="1"/>
        <end position="24"/>
    </location>
</feature>
<keyword evidence="1" id="KW-0175">Coiled coil</keyword>
<dbReference type="GeneID" id="7835651"/>
<feature type="compositionally biased region" description="Polar residues" evidence="2">
    <location>
        <begin position="794"/>
        <end position="806"/>
    </location>
</feature>
<evidence type="ECO:0000313" key="4">
    <source>
        <dbReference type="EMBL" id="EAR92260.2"/>
    </source>
</evidence>
<gene>
    <name evidence="4" type="ORF">TTHERM_01053080</name>
</gene>
<name>Q235M0_TETTS</name>
<dbReference type="AlphaFoldDB" id="Q235M0"/>
<keyword evidence="5" id="KW-1185">Reference proteome</keyword>
<feature type="coiled-coil region" evidence="1">
    <location>
        <begin position="715"/>
        <end position="793"/>
    </location>
</feature>
<dbReference type="KEGG" id="tet:TTHERM_01053080"/>
<keyword evidence="3" id="KW-0472">Membrane</keyword>
<sequence>MNSKLQNQSTSKSPIHQRRTPQKEDSILNKTYSQMSTQILQSSKSEATLQPLSVHYAHLKDMEALGKEITQKTMQAIQKPLNSSTRIQRIDNQGNQIVEEIKPAKKVCSTCLMKDLNMFPANYKFHAQCNDKSHPHMLQDPEKTGNRKIRVIKKATGSSVSITKAKLSFYKMEDMSYEPPIHSFKDLEIEKLRDDNIKLLQKIEEQEAAYQKMQINVIQKMRNLIEELINFLNQNGANLTDNAIENQKLSKYILDCPLKNEEQAKQLEKLSKRNKYEFELNIQNDDLKLKLRNLQDVMYGNTYILNRQPIDQAKDNVIDSQKNRIHNQNRNITRLGDMLLKLNQCDQIQDPDSKIKLLSQKVIDFSNEIEQAKNDAYASKKQMDEANSSALRYMDQLDSVLKVVQKYPLVFVSYVDKIKAQLLEIDTFEADVARAQNLLSKESLQYEETIRILKEGFQEKQNKIDSLQQERQRLEDLMQEKEQLSNQKINDLKNELIELSKISKQQLESLNEKHQENLKLQEEQKQKLEEQLSKIEQDQLNIQEPSLNSSPSFFQDIYTDDNSEKVIQELTRIILNQQNFQDEESKRALRQIFGKRYMDNFRLFEKQISELNYKNKQLQQELLQEKQFKKSLYEKIEWYTKLLINIHQNGLSRNNAELLEQDMNCIQQDHQESRMAELDEDPTLLGRMSVLNGRFSEFNQLYLPPQRESRVSYMNDQKTEEINKLTEENKDLKGVISELEGKLSLLESEIQYLQLQNQQLQNKMSQNKNNKEIQDLKKEIENLRKQLNEQSFLSDNSKISRGNTPTRYKGNSAYSSNTKLNQFDDNLGKNMSRLNLSSITELPQQQPIGCNWQQYKPQQQKNFQISIKEMSQKIYKKKRANNTIENVFFQISNQYSIYLLYIFNNKTLQLKKQSLINQFLLPFCFKQQEGFLFICLFILCIQLCQLFSQFLQIQQSKQWLLYSF</sequence>
<evidence type="ECO:0008006" key="6">
    <source>
        <dbReference type="Google" id="ProtNLM"/>
    </source>
</evidence>
<keyword evidence="3" id="KW-1133">Transmembrane helix</keyword>
<dbReference type="Proteomes" id="UP000009168">
    <property type="component" value="Unassembled WGS sequence"/>
</dbReference>
<dbReference type="EMBL" id="GG662759">
    <property type="protein sequence ID" value="EAR92260.2"/>
    <property type="molecule type" value="Genomic_DNA"/>
</dbReference>
<evidence type="ECO:0000256" key="2">
    <source>
        <dbReference type="SAM" id="MobiDB-lite"/>
    </source>
</evidence>
<accession>Q235M0</accession>